<feature type="compositionally biased region" description="Polar residues" evidence="1">
    <location>
        <begin position="201"/>
        <end position="214"/>
    </location>
</feature>
<evidence type="ECO:0000256" key="1">
    <source>
        <dbReference type="SAM" id="MobiDB-lite"/>
    </source>
</evidence>
<feature type="compositionally biased region" description="Polar residues" evidence="1">
    <location>
        <begin position="172"/>
        <end position="192"/>
    </location>
</feature>
<accession>A0A6V7VZV0</accession>
<feature type="region of interest" description="Disordered" evidence="1">
    <location>
        <begin position="1067"/>
        <end position="1150"/>
    </location>
</feature>
<feature type="compositionally biased region" description="Low complexity" evidence="1">
    <location>
        <begin position="721"/>
        <end position="731"/>
    </location>
</feature>
<organism evidence="2 3">
    <name type="scientific">Meloidogyne enterolobii</name>
    <name type="common">Root-knot nematode worm</name>
    <name type="synonym">Meloidogyne mayaguensis</name>
    <dbReference type="NCBI Taxonomy" id="390850"/>
    <lineage>
        <taxon>Eukaryota</taxon>
        <taxon>Metazoa</taxon>
        <taxon>Ecdysozoa</taxon>
        <taxon>Nematoda</taxon>
        <taxon>Chromadorea</taxon>
        <taxon>Rhabditida</taxon>
        <taxon>Tylenchina</taxon>
        <taxon>Tylenchomorpha</taxon>
        <taxon>Tylenchoidea</taxon>
        <taxon>Meloidogynidae</taxon>
        <taxon>Meloidogyninae</taxon>
        <taxon>Meloidogyne</taxon>
    </lineage>
</organism>
<feature type="compositionally biased region" description="Polar residues" evidence="1">
    <location>
        <begin position="260"/>
        <end position="270"/>
    </location>
</feature>
<feature type="compositionally biased region" description="Low complexity" evidence="1">
    <location>
        <begin position="1134"/>
        <end position="1150"/>
    </location>
</feature>
<feature type="region of interest" description="Disordered" evidence="1">
    <location>
        <begin position="359"/>
        <end position="395"/>
    </location>
</feature>
<proteinExistence type="predicted"/>
<feature type="compositionally biased region" description="Polar residues" evidence="1">
    <location>
        <begin position="64"/>
        <end position="81"/>
    </location>
</feature>
<feature type="region of interest" description="Disordered" evidence="1">
    <location>
        <begin position="457"/>
        <end position="499"/>
    </location>
</feature>
<dbReference type="EMBL" id="CAJEWN010000368">
    <property type="protein sequence ID" value="CAD2180352.1"/>
    <property type="molecule type" value="Genomic_DNA"/>
</dbReference>
<dbReference type="AlphaFoldDB" id="A0A6V7VZV0"/>
<gene>
    <name evidence="2" type="ORF">MENT_LOCUS32423</name>
</gene>
<comment type="caution">
    <text evidence="2">The sequence shown here is derived from an EMBL/GenBank/DDBJ whole genome shotgun (WGS) entry which is preliminary data.</text>
</comment>
<feature type="compositionally biased region" description="Polar residues" evidence="1">
    <location>
        <begin position="466"/>
        <end position="475"/>
    </location>
</feature>
<feature type="region of interest" description="Disordered" evidence="1">
    <location>
        <begin position="64"/>
        <end position="96"/>
    </location>
</feature>
<dbReference type="OrthoDB" id="5871770at2759"/>
<feature type="region of interest" description="Disordered" evidence="1">
    <location>
        <begin position="260"/>
        <end position="298"/>
    </location>
</feature>
<feature type="compositionally biased region" description="Polar residues" evidence="1">
    <location>
        <begin position="1072"/>
        <end position="1092"/>
    </location>
</feature>
<protein>
    <submittedName>
        <fullName evidence="2">Uncharacterized protein</fullName>
    </submittedName>
</protein>
<feature type="region of interest" description="Disordered" evidence="1">
    <location>
        <begin position="1"/>
        <end position="21"/>
    </location>
</feature>
<dbReference type="Proteomes" id="UP000580250">
    <property type="component" value="Unassembled WGS sequence"/>
</dbReference>
<sequence>MVIETQSQSQQSKQPTQQPPTLINISTAPILTPESTLNLDQHPSAFNRVGRGINTGIESSINNQQSLQQCGNSTGSSTSTPIGLKHPPTSTQGTTQQHRMLLELIQKQIKGAAPGGSNSSTVNNAAFQQKQIILKKQKNNCLIQKEEEDQVLIKNTANNLLQLQKQQKLMQSQTSGVASVGNKNSDNHQQSPIEPKLEQLQRPQPSENNFSNRRPPQAEPAGNGNNLSVAEGGTGPCGGCVELRREVEELRQMLFQMQNESSAFSPTSAASRFRQQHPQHIQKPQSPPSPPHPSIPQPVLQQTFQSTTNQQLRQALLLQNQAAINNSNSQGQAQQQFQHSGNANNYNSHVLQLFLSQASANQQHHSQHSQNLSHPPVPMSSASSSSTSATNPATAPGVNRILEQIGQQLDIATLQGNGNNSSNAQQSTEKQQQQLLVSTIQMLQQAAQIQQINGQASQQQGSGASTRNNSIQSGESVFYDPSNMDVSETSSSSSSTNAQVMLQTSPQLLLDSKPAALLQQLQHQQQQIVNVNQIQQQQQHHQQNQQQQNLLNPNNRNNQLDLISAAISRTNAAVTSHLLSPAHGGETNVIQQQQQQCNSTLSNTPMAAKLATLQTLLVSLQQQQQQQQQLALHQRIQHQHQTAVISNAKNQQHHFAAPNKFVLQQQQSPTRDNIPLSVSAVAAHQQQQQQHFTPRNQHLLHQHHHSAPAVPVPSTFPRNLPQHQHPHQPQQQRHHDPSNHHQLLQHHHSSQHERVVVVERRRAASDDYIQSICSQKYTEEYIQQIQIPVPEAHACDPNFRPLTEQQVIQQVLQNKKYENQSVAETMAQLCQKLAEKRVFGSRLMSKTTVAAPNHSSYSNLPLLGIIYIYYVCQKVLFKRVEKEEEFKECFRDAMRKLAARCRRVRHARKNHNSRHGMSVSSGGLDNPSLMLGSQATSAFTQCGNNSHGTHDSVCDAATINALVELANRQQQFHHQQQQKFSLNSALGNFENTLAATELASRISDVATGNGCNHSPLGATLENTVCITSQPSNVEKMEISEDNGPLKEEINSVERELMDEELLDEDLGCCPLSSPTISSQSTGEASITHQQSPDADRDSIDTNDQPSEISKPTTIVNIKQQLSPINNQKNTSNNSLLSSQPMDASSSSPCF</sequence>
<feature type="region of interest" description="Disordered" evidence="1">
    <location>
        <begin position="172"/>
        <end position="230"/>
    </location>
</feature>
<evidence type="ECO:0000313" key="2">
    <source>
        <dbReference type="EMBL" id="CAD2180352.1"/>
    </source>
</evidence>
<reference evidence="2 3" key="1">
    <citation type="submission" date="2020-08" db="EMBL/GenBank/DDBJ databases">
        <authorList>
            <person name="Koutsovoulos G."/>
            <person name="Danchin GJ E."/>
        </authorList>
    </citation>
    <scope>NUCLEOTIDE SEQUENCE [LARGE SCALE GENOMIC DNA]</scope>
</reference>
<feature type="compositionally biased region" description="Low complexity" evidence="1">
    <location>
        <begin position="487"/>
        <end position="496"/>
    </location>
</feature>
<evidence type="ECO:0000313" key="3">
    <source>
        <dbReference type="Proteomes" id="UP000580250"/>
    </source>
</evidence>
<feature type="compositionally biased region" description="Polar residues" evidence="1">
    <location>
        <begin position="1101"/>
        <end position="1133"/>
    </location>
</feature>
<feature type="compositionally biased region" description="Pro residues" evidence="1">
    <location>
        <begin position="285"/>
        <end position="296"/>
    </location>
</feature>
<name>A0A6V7VZV0_MELEN</name>
<feature type="region of interest" description="Disordered" evidence="1">
    <location>
        <begin position="699"/>
        <end position="753"/>
    </location>
</feature>